<evidence type="ECO:0000313" key="2">
    <source>
        <dbReference type="EMBL" id="DAD94649.1"/>
    </source>
</evidence>
<keyword evidence="1" id="KW-0472">Membrane</keyword>
<name>A0A8S5NIZ2_9CAUD</name>
<reference evidence="2" key="1">
    <citation type="journal article" date="2021" name="Proc. Natl. Acad. Sci. U.S.A.">
        <title>A Catalog of Tens of Thousands of Viruses from Human Metagenomes Reveals Hidden Associations with Chronic Diseases.</title>
        <authorList>
            <person name="Tisza M.J."/>
            <person name="Buck C.B."/>
        </authorList>
    </citation>
    <scope>NUCLEOTIDE SEQUENCE</scope>
    <source>
        <strain evidence="2">CtrKX6</strain>
    </source>
</reference>
<evidence type="ECO:0000256" key="1">
    <source>
        <dbReference type="SAM" id="Phobius"/>
    </source>
</evidence>
<dbReference type="EMBL" id="BK015179">
    <property type="protein sequence ID" value="DAD94649.1"/>
    <property type="molecule type" value="Genomic_DNA"/>
</dbReference>
<keyword evidence="1" id="KW-1133">Transmembrane helix</keyword>
<accession>A0A8S5NIZ2</accession>
<protein>
    <submittedName>
        <fullName evidence="2">Uncharacterized protein</fullName>
    </submittedName>
</protein>
<keyword evidence="1" id="KW-0812">Transmembrane</keyword>
<sequence length="40" mass="4602">MGGQWSPKNTVILSTYNNNLKSWVVTLSFWVVTLCFILQI</sequence>
<feature type="transmembrane region" description="Helical" evidence="1">
    <location>
        <begin position="20"/>
        <end position="38"/>
    </location>
</feature>
<organism evidence="2">
    <name type="scientific">Siphoviridae sp. ctrKX6</name>
    <dbReference type="NCBI Taxonomy" id="2826476"/>
    <lineage>
        <taxon>Viruses</taxon>
        <taxon>Duplodnaviria</taxon>
        <taxon>Heunggongvirae</taxon>
        <taxon>Uroviricota</taxon>
        <taxon>Caudoviricetes</taxon>
    </lineage>
</organism>
<proteinExistence type="predicted"/>